<sequence>MTKIFMDEKTKHWVRKNGGTVALYPFYPLNPNKGKGPIDVMVMLERPENMQEMTVTMIDELEVYVHRDIQAKRSLKIHRTGYGPFQHLCCSGMKRFKKQLPA</sequence>
<dbReference type="AlphaFoldDB" id="A0A1I2EVY6"/>
<dbReference type="OrthoDB" id="2966896at2"/>
<dbReference type="EMBL" id="FONT01000007">
    <property type="protein sequence ID" value="SFE97264.1"/>
    <property type="molecule type" value="Genomic_DNA"/>
</dbReference>
<reference evidence="1 2" key="1">
    <citation type="submission" date="2016-10" db="EMBL/GenBank/DDBJ databases">
        <authorList>
            <person name="de Groot N.N."/>
        </authorList>
    </citation>
    <scope>NUCLEOTIDE SEQUENCE [LARGE SCALE GENOMIC DNA]</scope>
    <source>
        <strain evidence="1 2">DSM 23995</strain>
    </source>
</reference>
<protein>
    <submittedName>
        <fullName evidence="1">Uncharacterized protein</fullName>
    </submittedName>
</protein>
<dbReference type="Proteomes" id="UP000199516">
    <property type="component" value="Unassembled WGS sequence"/>
</dbReference>
<organism evidence="1 2">
    <name type="scientific">Alteribacillus iranensis</name>
    <dbReference type="NCBI Taxonomy" id="930128"/>
    <lineage>
        <taxon>Bacteria</taxon>
        <taxon>Bacillati</taxon>
        <taxon>Bacillota</taxon>
        <taxon>Bacilli</taxon>
        <taxon>Bacillales</taxon>
        <taxon>Bacillaceae</taxon>
        <taxon>Alteribacillus</taxon>
    </lineage>
</organism>
<accession>A0A1I2EVY6</accession>
<evidence type="ECO:0000313" key="2">
    <source>
        <dbReference type="Proteomes" id="UP000199516"/>
    </source>
</evidence>
<gene>
    <name evidence="1" type="ORF">SAMN05192532_10754</name>
</gene>
<evidence type="ECO:0000313" key="1">
    <source>
        <dbReference type="EMBL" id="SFE97264.1"/>
    </source>
</evidence>
<name>A0A1I2EVY6_9BACI</name>
<keyword evidence="2" id="KW-1185">Reference proteome</keyword>
<proteinExistence type="predicted"/>
<dbReference type="RefSeq" id="WP_091663238.1">
    <property type="nucleotide sequence ID" value="NZ_FONT01000007.1"/>
</dbReference>